<dbReference type="GO" id="GO:0031177">
    <property type="term" value="F:phosphopantetheine binding"/>
    <property type="evidence" value="ECO:0007669"/>
    <property type="project" value="InterPro"/>
</dbReference>
<keyword evidence="7" id="KW-0511">Multifunctional enzyme</keyword>
<dbReference type="GO" id="GO:0016491">
    <property type="term" value="F:oxidoreductase activity"/>
    <property type="evidence" value="ECO:0007669"/>
    <property type="project" value="InterPro"/>
</dbReference>
<dbReference type="InterPro" id="IPR002364">
    <property type="entry name" value="Quin_OxRdtase/zeta-crystal_CS"/>
</dbReference>
<dbReference type="InterPro" id="IPR006162">
    <property type="entry name" value="Ppantetheine_attach_site"/>
</dbReference>
<evidence type="ECO:0000259" key="10">
    <source>
        <dbReference type="PROSITE" id="PS50075"/>
    </source>
</evidence>
<dbReference type="Pfam" id="PF14765">
    <property type="entry name" value="PS-DH"/>
    <property type="match status" value="1"/>
</dbReference>
<dbReference type="Gene3D" id="1.10.1200.10">
    <property type="entry name" value="ACP-like"/>
    <property type="match status" value="1"/>
</dbReference>
<evidence type="ECO:0000256" key="5">
    <source>
        <dbReference type="ARBA" id="ARBA00022679"/>
    </source>
</evidence>
<evidence type="ECO:0000256" key="7">
    <source>
        <dbReference type="ARBA" id="ARBA00023268"/>
    </source>
</evidence>
<dbReference type="PROSITE" id="PS50075">
    <property type="entry name" value="CARRIER"/>
    <property type="match status" value="1"/>
</dbReference>
<dbReference type="SMART" id="SM00825">
    <property type="entry name" value="PKS_KS"/>
    <property type="match status" value="1"/>
</dbReference>
<dbReference type="Pfam" id="PF22621">
    <property type="entry name" value="CurL-like_PKS_C"/>
    <property type="match status" value="1"/>
</dbReference>
<dbReference type="GO" id="GO:0006633">
    <property type="term" value="P:fatty acid biosynthetic process"/>
    <property type="evidence" value="ECO:0007669"/>
    <property type="project" value="UniProtKB-UniPathway"/>
</dbReference>
<evidence type="ECO:0000256" key="6">
    <source>
        <dbReference type="ARBA" id="ARBA00022857"/>
    </source>
</evidence>
<dbReference type="FunFam" id="3.40.50.720:FF:000209">
    <property type="entry name" value="Polyketide synthase Pks12"/>
    <property type="match status" value="1"/>
</dbReference>
<name>A0A662ZHN9_9GAMM</name>
<feature type="domain" description="PKS/mFAS DH" evidence="12">
    <location>
        <begin position="901"/>
        <end position="1184"/>
    </location>
</feature>
<dbReference type="PROSITE" id="PS52004">
    <property type="entry name" value="KS3_2"/>
    <property type="match status" value="1"/>
</dbReference>
<dbReference type="InterPro" id="IPR009081">
    <property type="entry name" value="PP-bd_ACP"/>
</dbReference>
<dbReference type="SUPFAM" id="SSF52151">
    <property type="entry name" value="FabD/lysophospholipase-like"/>
    <property type="match status" value="1"/>
</dbReference>
<dbReference type="Proteomes" id="UP000243745">
    <property type="component" value="Unassembled WGS sequence"/>
</dbReference>
<feature type="active site" description="Proton acceptor; for dehydratase activity" evidence="9">
    <location>
        <position position="933"/>
    </location>
</feature>
<dbReference type="InterPro" id="IPR020807">
    <property type="entry name" value="PKS_DH"/>
</dbReference>
<dbReference type="Gene3D" id="3.30.70.3290">
    <property type="match status" value="1"/>
</dbReference>
<dbReference type="SUPFAM" id="SSF53335">
    <property type="entry name" value="S-adenosyl-L-methionine-dependent methyltransferases"/>
    <property type="match status" value="1"/>
</dbReference>
<dbReference type="InterPro" id="IPR020843">
    <property type="entry name" value="ER"/>
</dbReference>
<dbReference type="InterPro" id="IPR057326">
    <property type="entry name" value="KR_dom"/>
</dbReference>
<dbReference type="InterPro" id="IPR014031">
    <property type="entry name" value="Ketoacyl_synth_C"/>
</dbReference>
<dbReference type="Pfam" id="PF02801">
    <property type="entry name" value="Ketoacyl-synt_C"/>
    <property type="match status" value="1"/>
</dbReference>
<dbReference type="Pfam" id="PF08240">
    <property type="entry name" value="ADH_N"/>
    <property type="match status" value="1"/>
</dbReference>
<dbReference type="Pfam" id="PF00550">
    <property type="entry name" value="PP-binding"/>
    <property type="match status" value="1"/>
</dbReference>
<dbReference type="InterPro" id="IPR049552">
    <property type="entry name" value="PKS_DH_N"/>
</dbReference>
<sequence length="2529" mass="276090">MSNNKDIAVIGMAFRFPGGIKNEEQFWSLISSGTCAITRIPSSRWPTDLYQDDNKQVPGRSVSFNAGVLDSFKYFEPSFFGISPKEAEWMDPQQRLLLKVTHECLENANIRIEDFRGTDCGVYTGISSLDYFLQADEDMPSISPYTMTGNTLSIASNRISYVFDLHGPSVSMDTACSSSLVTLHHACQAIRSGEVPCAIVAGAHLLQNPYSFVGFSKASMLSPTGTCRPFDERANGYVRSEGVAALLLKPLEDAVRDHNRIHAVIKASGVNTDGSRKSGLTIPSEIAQTQLMHQVLERSGVSVNDVDFIEAHGTGTPVGDPIEVRSISSVYAKERNERLPVSSVKANLGHMEPMSGLAGFVKTVLVLKHGVVPPIPFDFRPSPKIDFAGLNILCSQQGVKLADKNVRTGALNSFGFGGANAHVIIQSYPENSDSAADSESVSAVPPLFVSAKTKESLQDMCGAYASLIRSNKYRYYDVAYTAVNARDEYEHRLAVVAESRDALLASLDGYASGSSDDNVFYACTKKPYHRVAFVFNGNGSQYVGMGRTLYAENRLFADCFDSLSDKIKPYLNISLKDVVLGKAAEELSVNEAELIQDTKIAQTLIFAIQVSLASVLGQGGLKPEAVVGHSMGEIAAAYVAGLLTIDEAVKVICIRSMLQDRTRGHGKMAAVSVSEADFNAVKTELGFTDVDVAAVNSSDNITVSGSEATIRKLREYFSSKSVFFKILDVDYPFHSSFMNIIENDVVSMLADVGSISASSEGVAYYSAVLGRKLEDGYSLKNNYWWHNIRDKVQFYQSVKAMVEDGFDYVLEIGSNAILQRYLRDICRKSGVDARIGSTLLVNNDGSQRITHVVMDYHLSVAEPDRSVFFPVKVDYVDLPHYQWHEKFYEYKDSSEKQPKQFRIFPLLGWNIHSADRTWQNVLEPSKFSLLRDHVVDGEYVYAAADFIETVLEGASCVNNGECLNIEHLDILSSLVFDRENYKSLRLRIVPETMSFDIYSRDYLSFDEWSRNVKGRLLTTDDAAIRSAVNLYSEKTASAASQTPVVVNRDEIYEITESLGLVYGEQFAIVDHVEILDDVLRISLNREALAKHDEKYIIHPGILDAGFHSLFALKQLSSANSAYLPVKFGRISIMKNAEVASIVAKIERIASRSILASFCLFDENDRCVGIMDSCRFNMMPKSDTSASDATVASWHYEALSAPHALSSGLTSAASASDLVKSLAESSADTSDRRKWYGQVMPMMEQSVLAYAVSAVRELAAEGQDMQKIAENPLYAYLVELLAKHGLVKLDNGVPSEFISQEEIGSGNDVIQYAYHICPEALPDLLPVYRVGNRLKNLMKGEISEKDGDLSGSERNGYSLLYTGMRNAMSDFIEKLGNGRNSSKLRVLEIGSNSLKVGELLADSFGRDSYVEVLALNDEDMAEINPSDNVKKAKFNADTLTVETDRNDPTVPAAYDLIVVQEALFKASAQIAAIENLRDMLAPGGIIAVLERYSDWSANMCHGFCDGWWTKRNDEGFASPLKSPDYWQTLFEKYFKDISVYQEKSADGYQGGAYLLFVKKEEDVSLKDAALGVTHSYAVISAGTDSGLVKAIVSRLSDAGVSAEVASSDDVPAAGKYDSYVYVSDCGLNSHEGLAERFGYSAECSEISHSLDVLTTVANRLNTYAEKNGLKGEVSLTVVTINGSSVRNENTAHDVVPEQSALIGLSRVIRSEAGAVAVRSIDLSSVSDSDASALTDGLVKDLLAADGTDEVILTENGRFRTVVRTGEFGTASESAKRDSVTSGYDIAGNYYLDFSSPGRLRNLCWKPKTVCEPAPNEVEVEVKVTGLNFRDIMLTMGLVPDDALENGFSGPALGLEFAGVVSKVGSDVTEYVPGDRVLGFGSACFADRLTVPEYAVAKVPDEWSFDAAATAPIVFFTAWYAIRYLSRMEEGESILIHGAAGGVGIAAIQIARHLGLRVYATAGSPEKRDFLKMLGVEHTYNSRNLDFHDEVMRDTDGEGVNAVLNCLSGEAMRCSMSILRPFGRFMELGKRDFVENTTVGLRALKENISYFAIDVDQLFKVYPKRAKELFHEVISLFAEGEFTPLPFTRFNDRDVVKAFKFMQQGGQIGKITVERTVHGVDAAAESAGAVSEKSPACVFSADDTWMVTGGTGGFGFATARYLISQGIRKLVLVSRSGIKDENVQSELNGLVSSLNLSVTVEKCDVSAADDVLSLKERLDKAGITVNGIIHAAAVFADTMLQGMNEELYAKVINPKFLGAYNLHRVFTSAELRNFVVYSSISVAIGNIGQANYVSANSGLEGLTAMRLNAGLPSCCIEWGPISDTGYLSSRTQIKKSLESVLGAEALSSEDALALLPAAISRGGVNIFANLNWAGVADTSGRVSSRVYELVQSDKLKLKDFGNDDLLSVIEGRDRNDAISVISDMLVSEIADTMGLSADQIAKDLNLQSIGLDSLMAMELIVSIEKKTRIKLSVMAFQDNPTVLKLAEKIYMKITGSESGENEEINSVQQVILSHVDAEEREALKNMTGGDQ</sequence>
<dbReference type="InterPro" id="IPR036291">
    <property type="entry name" value="NAD(P)-bd_dom_sf"/>
</dbReference>
<accession>A0A662ZHN9</accession>
<dbReference type="InterPro" id="IPR016036">
    <property type="entry name" value="Malonyl_transacylase_ACP-bd"/>
</dbReference>
<evidence type="ECO:0000256" key="1">
    <source>
        <dbReference type="ARBA" id="ARBA00005194"/>
    </source>
</evidence>
<dbReference type="SMART" id="SM00822">
    <property type="entry name" value="PKS_KR"/>
    <property type="match status" value="1"/>
</dbReference>
<evidence type="ECO:0000256" key="8">
    <source>
        <dbReference type="ARBA" id="ARBA00023315"/>
    </source>
</evidence>
<dbReference type="InterPro" id="IPR014030">
    <property type="entry name" value="Ketoacyl_synth_N"/>
</dbReference>
<dbReference type="Pfam" id="PF00107">
    <property type="entry name" value="ADH_zinc_N"/>
    <property type="match status" value="1"/>
</dbReference>
<dbReference type="InterPro" id="IPR013154">
    <property type="entry name" value="ADH-like_N"/>
</dbReference>
<keyword evidence="6" id="KW-0521">NADP</keyword>
<dbReference type="SUPFAM" id="SSF50129">
    <property type="entry name" value="GroES-like"/>
    <property type="match status" value="1"/>
</dbReference>
<reference evidence="13 14" key="1">
    <citation type="submission" date="2016-10" db="EMBL/GenBank/DDBJ databases">
        <authorList>
            <person name="Varghese N."/>
            <person name="Submissions S."/>
        </authorList>
    </citation>
    <scope>NUCLEOTIDE SEQUENCE [LARGE SCALE GENOMIC DNA]</scope>
    <source>
        <strain evidence="13 14">DSM 1361</strain>
    </source>
</reference>
<dbReference type="Pfam" id="PF21089">
    <property type="entry name" value="PKS_DH_N"/>
    <property type="match status" value="1"/>
</dbReference>
<dbReference type="PANTHER" id="PTHR43775">
    <property type="entry name" value="FATTY ACID SYNTHASE"/>
    <property type="match status" value="1"/>
</dbReference>
<dbReference type="Pfam" id="PF00109">
    <property type="entry name" value="ketoacyl-synt"/>
    <property type="match status" value="1"/>
</dbReference>
<dbReference type="InterPro" id="IPR016035">
    <property type="entry name" value="Acyl_Trfase/lysoPLipase"/>
</dbReference>
<dbReference type="Gene3D" id="3.40.50.720">
    <property type="entry name" value="NAD(P)-binding Rossmann-like Domain"/>
    <property type="match status" value="3"/>
</dbReference>
<dbReference type="SUPFAM" id="SSF55048">
    <property type="entry name" value="Probable ACP-binding domain of malonyl-CoA ACP transacylase"/>
    <property type="match status" value="1"/>
</dbReference>
<dbReference type="PROSITE" id="PS52019">
    <property type="entry name" value="PKS_MFAS_DH"/>
    <property type="match status" value="1"/>
</dbReference>
<dbReference type="InterPro" id="IPR018201">
    <property type="entry name" value="Ketoacyl_synth_AS"/>
</dbReference>
<proteinExistence type="inferred from homology"/>
<evidence type="ECO:0000256" key="2">
    <source>
        <dbReference type="ARBA" id="ARBA00006484"/>
    </source>
</evidence>
<feature type="region of interest" description="C-terminal hotdog fold" evidence="9">
    <location>
        <begin position="1042"/>
        <end position="1184"/>
    </location>
</feature>
<comment type="pathway">
    <text evidence="1">Lipid metabolism; fatty acid biosynthesis.</text>
</comment>
<dbReference type="SUPFAM" id="SSF51735">
    <property type="entry name" value="NAD(P)-binding Rossmann-fold domains"/>
    <property type="match status" value="3"/>
</dbReference>
<keyword evidence="8" id="KW-0012">Acyltransferase</keyword>
<dbReference type="PROSITE" id="PS01162">
    <property type="entry name" value="QOR_ZETA_CRYSTAL"/>
    <property type="match status" value="1"/>
</dbReference>
<dbReference type="InterPro" id="IPR036736">
    <property type="entry name" value="ACP-like_sf"/>
</dbReference>
<dbReference type="InterPro" id="IPR014043">
    <property type="entry name" value="Acyl_transferase_dom"/>
</dbReference>
<evidence type="ECO:0000259" key="12">
    <source>
        <dbReference type="PROSITE" id="PS52019"/>
    </source>
</evidence>
<dbReference type="InterPro" id="IPR016039">
    <property type="entry name" value="Thiolase-like"/>
</dbReference>
<dbReference type="InterPro" id="IPR001227">
    <property type="entry name" value="Ac_transferase_dom_sf"/>
</dbReference>
<dbReference type="Pfam" id="PF08659">
    <property type="entry name" value="KR"/>
    <property type="match status" value="1"/>
</dbReference>
<dbReference type="InterPro" id="IPR049551">
    <property type="entry name" value="PKS_DH_C"/>
</dbReference>
<dbReference type="GO" id="GO:0004312">
    <property type="term" value="F:fatty acid synthase activity"/>
    <property type="evidence" value="ECO:0007669"/>
    <property type="project" value="TreeGrafter"/>
</dbReference>
<dbReference type="InterPro" id="IPR049900">
    <property type="entry name" value="PKS_mFAS_DH"/>
</dbReference>
<dbReference type="UniPathway" id="UPA00094"/>
<dbReference type="PROSITE" id="PS00606">
    <property type="entry name" value="KS3_1"/>
    <property type="match status" value="1"/>
</dbReference>
<dbReference type="InterPro" id="IPR020806">
    <property type="entry name" value="PKS_PP-bd"/>
</dbReference>
<dbReference type="GO" id="GO:0004315">
    <property type="term" value="F:3-oxoacyl-[acyl-carrier-protein] synthase activity"/>
    <property type="evidence" value="ECO:0007669"/>
    <property type="project" value="InterPro"/>
</dbReference>
<feature type="region of interest" description="N-terminal hotdog fold" evidence="9">
    <location>
        <begin position="901"/>
        <end position="1023"/>
    </location>
</feature>
<dbReference type="Pfam" id="PF00698">
    <property type="entry name" value="Acyl_transf_1"/>
    <property type="match status" value="1"/>
</dbReference>
<dbReference type="Gene3D" id="3.40.50.150">
    <property type="entry name" value="Vaccinia Virus protein VP39"/>
    <property type="match status" value="1"/>
</dbReference>
<keyword evidence="4" id="KW-0597">Phosphoprotein</keyword>
<dbReference type="SMART" id="SM00827">
    <property type="entry name" value="PKS_AT"/>
    <property type="match status" value="1"/>
</dbReference>
<dbReference type="InterPro" id="IPR042104">
    <property type="entry name" value="PKS_dehydratase_sf"/>
</dbReference>
<dbReference type="Gene3D" id="3.40.47.10">
    <property type="match status" value="1"/>
</dbReference>
<dbReference type="InterPro" id="IPR029063">
    <property type="entry name" value="SAM-dependent_MTases_sf"/>
</dbReference>
<dbReference type="CDD" id="cd05195">
    <property type="entry name" value="enoyl_red"/>
    <property type="match status" value="1"/>
</dbReference>
<dbReference type="Gene3D" id="3.40.366.10">
    <property type="entry name" value="Malonyl-Coenzyme A Acyl Carrier Protein, domain 2"/>
    <property type="match status" value="1"/>
</dbReference>
<dbReference type="SMART" id="SM00823">
    <property type="entry name" value="PKS_PP"/>
    <property type="match status" value="1"/>
</dbReference>
<dbReference type="CDD" id="cd00833">
    <property type="entry name" value="PKS"/>
    <property type="match status" value="1"/>
</dbReference>
<keyword evidence="14" id="KW-1185">Reference proteome</keyword>
<dbReference type="Gene3D" id="3.10.129.110">
    <property type="entry name" value="Polyketide synthase dehydratase"/>
    <property type="match status" value="1"/>
</dbReference>
<dbReference type="InterPro" id="IPR013968">
    <property type="entry name" value="PKS_KR"/>
</dbReference>
<gene>
    <name evidence="13" type="ORF">SAMN02910344_01244</name>
</gene>
<dbReference type="EMBL" id="FOXF01000019">
    <property type="protein sequence ID" value="SFP38345.1"/>
    <property type="molecule type" value="Genomic_DNA"/>
</dbReference>
<dbReference type="RefSeq" id="WP_143066470.1">
    <property type="nucleotide sequence ID" value="NZ_FOXF01000019.1"/>
</dbReference>
<dbReference type="PROSITE" id="PS00012">
    <property type="entry name" value="PHOSPHOPANTETHEINE"/>
    <property type="match status" value="1"/>
</dbReference>
<feature type="domain" description="Carrier" evidence="10">
    <location>
        <begin position="2414"/>
        <end position="2491"/>
    </location>
</feature>
<dbReference type="InterPro" id="IPR020841">
    <property type="entry name" value="PKS_Beta-ketoAc_synthase_dom"/>
</dbReference>
<dbReference type="SUPFAM" id="SSF47336">
    <property type="entry name" value="ACP-like"/>
    <property type="match status" value="1"/>
</dbReference>
<evidence type="ECO:0000256" key="9">
    <source>
        <dbReference type="PROSITE-ProRule" id="PRU01363"/>
    </source>
</evidence>
<evidence type="ECO:0000313" key="13">
    <source>
        <dbReference type="EMBL" id="SFP38345.1"/>
    </source>
</evidence>
<dbReference type="InterPro" id="IPR050091">
    <property type="entry name" value="PKS_NRPS_Biosynth_Enz"/>
</dbReference>
<dbReference type="SMART" id="SM00826">
    <property type="entry name" value="PKS_DH"/>
    <property type="match status" value="1"/>
</dbReference>
<dbReference type="OrthoDB" id="9778690at2"/>
<dbReference type="Gene3D" id="3.90.180.10">
    <property type="entry name" value="Medium-chain alcohol dehydrogenases, catalytic domain"/>
    <property type="match status" value="1"/>
</dbReference>
<dbReference type="GO" id="GO:0008270">
    <property type="term" value="F:zinc ion binding"/>
    <property type="evidence" value="ECO:0007669"/>
    <property type="project" value="InterPro"/>
</dbReference>
<keyword evidence="3" id="KW-0596">Phosphopantetheine</keyword>
<feature type="domain" description="Ketosynthase family 3 (KS3)" evidence="11">
    <location>
        <begin position="4"/>
        <end position="427"/>
    </location>
</feature>
<dbReference type="SUPFAM" id="SSF53901">
    <property type="entry name" value="Thiolase-like"/>
    <property type="match status" value="1"/>
</dbReference>
<dbReference type="InterPro" id="IPR013149">
    <property type="entry name" value="ADH-like_C"/>
</dbReference>
<organism evidence="13 14">
    <name type="scientific">Ruminobacter amylophilus</name>
    <dbReference type="NCBI Taxonomy" id="867"/>
    <lineage>
        <taxon>Bacteria</taxon>
        <taxon>Pseudomonadati</taxon>
        <taxon>Pseudomonadota</taxon>
        <taxon>Gammaproteobacteria</taxon>
        <taxon>Aeromonadales</taxon>
        <taxon>Succinivibrionaceae</taxon>
        <taxon>Ruminobacter</taxon>
    </lineage>
</organism>
<evidence type="ECO:0000256" key="4">
    <source>
        <dbReference type="ARBA" id="ARBA00022553"/>
    </source>
</evidence>
<evidence type="ECO:0000256" key="3">
    <source>
        <dbReference type="ARBA" id="ARBA00022450"/>
    </source>
</evidence>
<feature type="active site" description="Proton donor; for dehydratase activity" evidence="9">
    <location>
        <position position="1103"/>
    </location>
</feature>
<keyword evidence="5 13" id="KW-0808">Transferase</keyword>
<dbReference type="InterPro" id="IPR011032">
    <property type="entry name" value="GroES-like_sf"/>
</dbReference>
<dbReference type="PANTHER" id="PTHR43775:SF37">
    <property type="entry name" value="SI:DKEY-61P9.11"/>
    <property type="match status" value="1"/>
</dbReference>
<evidence type="ECO:0000313" key="14">
    <source>
        <dbReference type="Proteomes" id="UP000243745"/>
    </source>
</evidence>
<comment type="similarity">
    <text evidence="2">Belongs to the short-chain dehydrogenases/reductases (SDR) family.</text>
</comment>
<evidence type="ECO:0000259" key="11">
    <source>
        <dbReference type="PROSITE" id="PS52004"/>
    </source>
</evidence>
<protein>
    <submittedName>
        <fullName evidence="13">Acyl transferase domain-containing protein</fullName>
    </submittedName>
</protein>
<dbReference type="SMART" id="SM00829">
    <property type="entry name" value="PKS_ER"/>
    <property type="match status" value="1"/>
</dbReference>